<protein>
    <submittedName>
        <fullName evidence="1">Uncharacterized protein</fullName>
    </submittedName>
</protein>
<reference evidence="1" key="2">
    <citation type="submission" date="2022-01" db="EMBL/GenBank/DDBJ databases">
        <authorList>
            <person name="Yamashiro T."/>
            <person name="Shiraishi A."/>
            <person name="Satake H."/>
            <person name="Nakayama K."/>
        </authorList>
    </citation>
    <scope>NUCLEOTIDE SEQUENCE</scope>
</reference>
<proteinExistence type="predicted"/>
<gene>
    <name evidence="1" type="ORF">Tco_0821859</name>
</gene>
<name>A0ABQ5ADH3_9ASTR</name>
<accession>A0ABQ5ADH3</accession>
<sequence length="227" mass="25652">MTANQDKEVLQEDRRSPRVMEKCMWHLIREKLSYSIVTILGHFALGSANLKVQSIGSSMTTMRENPIHALMAFTVNNEVSMCSKLCLDSYNALKAKYDELQSEFGDQEAALTAHKIDSMNYIPVSLQNQANPAGSKEVIDIDVQTEEAEELLVVSSTSRKAAVSEHNGYKEESLSKIPSSSSNLQVCWMTLWTLEKSLMHLLLRAILVNQYLQKPLPVLFLLIQYPW</sequence>
<evidence type="ECO:0000313" key="1">
    <source>
        <dbReference type="EMBL" id="GJT00690.1"/>
    </source>
</evidence>
<keyword evidence="2" id="KW-1185">Reference proteome</keyword>
<evidence type="ECO:0000313" key="2">
    <source>
        <dbReference type="Proteomes" id="UP001151760"/>
    </source>
</evidence>
<dbReference type="Proteomes" id="UP001151760">
    <property type="component" value="Unassembled WGS sequence"/>
</dbReference>
<organism evidence="1 2">
    <name type="scientific">Tanacetum coccineum</name>
    <dbReference type="NCBI Taxonomy" id="301880"/>
    <lineage>
        <taxon>Eukaryota</taxon>
        <taxon>Viridiplantae</taxon>
        <taxon>Streptophyta</taxon>
        <taxon>Embryophyta</taxon>
        <taxon>Tracheophyta</taxon>
        <taxon>Spermatophyta</taxon>
        <taxon>Magnoliopsida</taxon>
        <taxon>eudicotyledons</taxon>
        <taxon>Gunneridae</taxon>
        <taxon>Pentapetalae</taxon>
        <taxon>asterids</taxon>
        <taxon>campanulids</taxon>
        <taxon>Asterales</taxon>
        <taxon>Asteraceae</taxon>
        <taxon>Asteroideae</taxon>
        <taxon>Anthemideae</taxon>
        <taxon>Anthemidinae</taxon>
        <taxon>Tanacetum</taxon>
    </lineage>
</organism>
<dbReference type="EMBL" id="BQNB010012214">
    <property type="protein sequence ID" value="GJT00690.1"/>
    <property type="molecule type" value="Genomic_DNA"/>
</dbReference>
<reference evidence="1" key="1">
    <citation type="journal article" date="2022" name="Int. J. Mol. Sci.">
        <title>Draft Genome of Tanacetum Coccineum: Genomic Comparison of Closely Related Tanacetum-Family Plants.</title>
        <authorList>
            <person name="Yamashiro T."/>
            <person name="Shiraishi A."/>
            <person name="Nakayama K."/>
            <person name="Satake H."/>
        </authorList>
    </citation>
    <scope>NUCLEOTIDE SEQUENCE</scope>
</reference>
<comment type="caution">
    <text evidence="1">The sequence shown here is derived from an EMBL/GenBank/DDBJ whole genome shotgun (WGS) entry which is preliminary data.</text>
</comment>